<gene>
    <name evidence="3" type="ORF">CNMCM7691_004441</name>
</gene>
<dbReference type="InterPro" id="IPR012337">
    <property type="entry name" value="RNaseH-like_sf"/>
</dbReference>
<dbReference type="Gene3D" id="3.30.420.10">
    <property type="entry name" value="Ribonuclease H-like superfamily/Ribonuclease H"/>
    <property type="match status" value="1"/>
</dbReference>
<comment type="caution">
    <text evidence="3">The sequence shown here is derived from an EMBL/GenBank/DDBJ whole genome shotgun (WGS) entry which is preliminary data.</text>
</comment>
<dbReference type="PANTHER" id="PTHR37984:SF5">
    <property type="entry name" value="PROTEIN NYNRIN-LIKE"/>
    <property type="match status" value="1"/>
</dbReference>
<evidence type="ECO:0000259" key="2">
    <source>
        <dbReference type="PROSITE" id="PS50994"/>
    </source>
</evidence>
<dbReference type="GO" id="GO:0003723">
    <property type="term" value="F:RNA binding"/>
    <property type="evidence" value="ECO:0007669"/>
    <property type="project" value="UniProtKB-KW"/>
</dbReference>
<dbReference type="EMBL" id="JACBAG010001686">
    <property type="protein sequence ID" value="KAF7183951.1"/>
    <property type="molecule type" value="Genomic_DNA"/>
</dbReference>
<dbReference type="InterPro" id="IPR050951">
    <property type="entry name" value="Retrovirus_Pol_polyprotein"/>
</dbReference>
<dbReference type="SUPFAM" id="SSF53098">
    <property type="entry name" value="Ribonuclease H-like"/>
    <property type="match status" value="1"/>
</dbReference>
<accession>A0A8H6R5M8</accession>
<organism evidence="3 4">
    <name type="scientific">Aspergillus felis</name>
    <dbReference type="NCBI Taxonomy" id="1287682"/>
    <lineage>
        <taxon>Eukaryota</taxon>
        <taxon>Fungi</taxon>
        <taxon>Dikarya</taxon>
        <taxon>Ascomycota</taxon>
        <taxon>Pezizomycotina</taxon>
        <taxon>Eurotiomycetes</taxon>
        <taxon>Eurotiomycetidae</taxon>
        <taxon>Eurotiales</taxon>
        <taxon>Aspergillaceae</taxon>
        <taxon>Aspergillus</taxon>
        <taxon>Aspergillus subgen. Fumigati</taxon>
    </lineage>
</organism>
<dbReference type="Proteomes" id="UP000641853">
    <property type="component" value="Unassembled WGS sequence"/>
</dbReference>
<evidence type="ECO:0000256" key="1">
    <source>
        <dbReference type="ARBA" id="ARBA00022884"/>
    </source>
</evidence>
<dbReference type="PROSITE" id="PS50994">
    <property type="entry name" value="INTEGRASE"/>
    <property type="match status" value="1"/>
</dbReference>
<keyword evidence="1" id="KW-0694">RNA-binding</keyword>
<sequence>MDFRSFPRSKTGFDAAFVVVDRLGKRAFAIPYHKTTTTHDMARLFITYIYPWTGLLETIVSDRGGQFISDFWDELCKVLQIRLKLSSGHHLQTNSQTEVMNQWIAQRLQPFINHYQDDWDQWLSILNFAAAALPSESTGSAATTPSDLDVNREQAQQMAKRMEEIWSYAYEGMKAAQRRQK</sequence>
<feature type="domain" description="Integrase catalytic" evidence="2">
    <location>
        <begin position="1"/>
        <end position="153"/>
    </location>
</feature>
<dbReference type="InterPro" id="IPR036397">
    <property type="entry name" value="RNaseH_sf"/>
</dbReference>
<evidence type="ECO:0000313" key="3">
    <source>
        <dbReference type="EMBL" id="KAF7183951.1"/>
    </source>
</evidence>
<reference evidence="3" key="1">
    <citation type="submission" date="2020-06" db="EMBL/GenBank/DDBJ databases">
        <title>Draft genome sequences of strains closely related to Aspergillus parafelis and Aspergillus hiratsukae.</title>
        <authorList>
            <person name="Dos Santos R.A.C."/>
            <person name="Rivero-Menendez O."/>
            <person name="Steenwyk J.L."/>
            <person name="Mead M.E."/>
            <person name="Goldman G.H."/>
            <person name="Alastruey-Izquierdo A."/>
            <person name="Rokas A."/>
        </authorList>
    </citation>
    <scope>NUCLEOTIDE SEQUENCE</scope>
    <source>
        <strain evidence="3">CNM-CM7691</strain>
    </source>
</reference>
<dbReference type="GO" id="GO:0005634">
    <property type="term" value="C:nucleus"/>
    <property type="evidence" value="ECO:0007669"/>
    <property type="project" value="UniProtKB-ARBA"/>
</dbReference>
<proteinExistence type="predicted"/>
<name>A0A8H6R5M8_9EURO</name>
<keyword evidence="4" id="KW-1185">Reference proteome</keyword>
<protein>
    <recommendedName>
        <fullName evidence="2">Integrase catalytic domain-containing protein</fullName>
    </recommendedName>
</protein>
<dbReference type="GO" id="GO:0015074">
    <property type="term" value="P:DNA integration"/>
    <property type="evidence" value="ECO:0007669"/>
    <property type="project" value="InterPro"/>
</dbReference>
<dbReference type="PANTHER" id="PTHR37984">
    <property type="entry name" value="PROTEIN CBG26694"/>
    <property type="match status" value="1"/>
</dbReference>
<evidence type="ECO:0000313" key="4">
    <source>
        <dbReference type="Proteomes" id="UP000641853"/>
    </source>
</evidence>
<dbReference type="AlphaFoldDB" id="A0A8H6R5M8"/>
<dbReference type="InterPro" id="IPR001584">
    <property type="entry name" value="Integrase_cat-core"/>
</dbReference>